<evidence type="ECO:0000313" key="2">
    <source>
        <dbReference type="Proteomes" id="UP000325081"/>
    </source>
</evidence>
<reference evidence="2" key="1">
    <citation type="journal article" date="2019" name="Curr. Biol.">
        <title>Genome Sequence of Striga asiatica Provides Insight into the Evolution of Plant Parasitism.</title>
        <authorList>
            <person name="Yoshida S."/>
            <person name="Kim S."/>
            <person name="Wafula E.K."/>
            <person name="Tanskanen J."/>
            <person name="Kim Y.M."/>
            <person name="Honaas L."/>
            <person name="Yang Z."/>
            <person name="Spallek T."/>
            <person name="Conn C.E."/>
            <person name="Ichihashi Y."/>
            <person name="Cheong K."/>
            <person name="Cui S."/>
            <person name="Der J.P."/>
            <person name="Gundlach H."/>
            <person name="Jiao Y."/>
            <person name="Hori C."/>
            <person name="Ishida J.K."/>
            <person name="Kasahara H."/>
            <person name="Kiba T."/>
            <person name="Kim M.S."/>
            <person name="Koo N."/>
            <person name="Laohavisit A."/>
            <person name="Lee Y.H."/>
            <person name="Lumba S."/>
            <person name="McCourt P."/>
            <person name="Mortimer J.C."/>
            <person name="Mutuku J.M."/>
            <person name="Nomura T."/>
            <person name="Sasaki-Sekimoto Y."/>
            <person name="Seto Y."/>
            <person name="Wang Y."/>
            <person name="Wakatake T."/>
            <person name="Sakakibara H."/>
            <person name="Demura T."/>
            <person name="Yamaguchi S."/>
            <person name="Yoneyama K."/>
            <person name="Manabe R.I."/>
            <person name="Nelson D.C."/>
            <person name="Schulman A.H."/>
            <person name="Timko M.P."/>
            <person name="dePamphilis C.W."/>
            <person name="Choi D."/>
            <person name="Shirasu K."/>
        </authorList>
    </citation>
    <scope>NUCLEOTIDE SEQUENCE [LARGE SCALE GENOMIC DNA]</scope>
    <source>
        <strain evidence="2">cv. UVA1</strain>
    </source>
</reference>
<dbReference type="EMBL" id="BKCP01010959">
    <property type="protein sequence ID" value="GER54191.1"/>
    <property type="molecule type" value="Genomic_DNA"/>
</dbReference>
<evidence type="ECO:0000313" key="1">
    <source>
        <dbReference type="EMBL" id="GER54191.1"/>
    </source>
</evidence>
<gene>
    <name evidence="1" type="ORF">STAS_31760</name>
</gene>
<dbReference type="OrthoDB" id="8625101at2759"/>
<proteinExistence type="predicted"/>
<protein>
    <submittedName>
        <fullName evidence="1">Nucleotide-diphospho-sugar transferase family protein</fullName>
    </submittedName>
</protein>
<dbReference type="GO" id="GO:0016740">
    <property type="term" value="F:transferase activity"/>
    <property type="evidence" value="ECO:0007669"/>
    <property type="project" value="UniProtKB-KW"/>
</dbReference>
<accession>A0A5A7RCW4</accession>
<organism evidence="1 2">
    <name type="scientific">Striga asiatica</name>
    <name type="common">Asiatic witchweed</name>
    <name type="synonym">Buchnera asiatica</name>
    <dbReference type="NCBI Taxonomy" id="4170"/>
    <lineage>
        <taxon>Eukaryota</taxon>
        <taxon>Viridiplantae</taxon>
        <taxon>Streptophyta</taxon>
        <taxon>Embryophyta</taxon>
        <taxon>Tracheophyta</taxon>
        <taxon>Spermatophyta</taxon>
        <taxon>Magnoliopsida</taxon>
        <taxon>eudicotyledons</taxon>
        <taxon>Gunneridae</taxon>
        <taxon>Pentapetalae</taxon>
        <taxon>asterids</taxon>
        <taxon>lamiids</taxon>
        <taxon>Lamiales</taxon>
        <taxon>Orobanchaceae</taxon>
        <taxon>Buchnereae</taxon>
        <taxon>Striga</taxon>
    </lineage>
</organism>
<keyword evidence="1" id="KW-0808">Transferase</keyword>
<feature type="non-terminal residue" evidence="1">
    <location>
        <position position="190"/>
    </location>
</feature>
<keyword evidence="2" id="KW-1185">Reference proteome</keyword>
<name>A0A5A7RCW4_STRAF</name>
<dbReference type="Proteomes" id="UP000325081">
    <property type="component" value="Unassembled WGS sequence"/>
</dbReference>
<sequence length="190" mass="21500">MEKPFLGCWLSQSIREFMYRYVQIIELENRLTGTSLSFADVEILWVRGSGMRSIKTNAYLALIRIRMALRKNDSHIIIQVKTALTFAIDAVIGRQRGRARFALKARSRAPFAVGANKTEQHTDLPSFKLNVISFIPLICLQLSSNKLFALAPHASEHKVSCGVESVDSFLAQEFLCSPLSMARVALWRRK</sequence>
<comment type="caution">
    <text evidence="1">The sequence shown here is derived from an EMBL/GenBank/DDBJ whole genome shotgun (WGS) entry which is preliminary data.</text>
</comment>
<dbReference type="AlphaFoldDB" id="A0A5A7RCW4"/>